<dbReference type="EMBL" id="FXWV01000001">
    <property type="protein sequence ID" value="SMR69978.1"/>
    <property type="molecule type" value="Genomic_DNA"/>
</dbReference>
<sequence>MPSRSTRVIFSRRCQLLCVCLLGLGCSVGLMAEQPIPYKVTSVDQFSTGRVHGRDVYEGKDRGNQDWEPMNEVSYADNDRQELPVQVVHPSEPPPVQQVVVQPERKIVLAGEDKIFDRIRLDLDIQRCIFQNICTDEVKAIPGGYMGDDQEEGGDWTGRADAMLEMISEGGEAEEQLPEGPGNRAPGRVFVEEPAKTP</sequence>
<feature type="signal peptide" evidence="2">
    <location>
        <begin position="1"/>
        <end position="32"/>
    </location>
</feature>
<gene>
    <name evidence="3" type="ORF">SAMN04487964_101425</name>
</gene>
<feature type="chain" id="PRO_5045817217" evidence="2">
    <location>
        <begin position="33"/>
        <end position="198"/>
    </location>
</feature>
<reference evidence="3 4" key="1">
    <citation type="submission" date="2017-05" db="EMBL/GenBank/DDBJ databases">
        <authorList>
            <person name="Varghese N."/>
            <person name="Submissions S."/>
        </authorList>
    </citation>
    <scope>NUCLEOTIDE SEQUENCE [LARGE SCALE GENOMIC DNA]</scope>
    <source>
        <strain evidence="3 4">CGMCC 1.7287</strain>
    </source>
</reference>
<dbReference type="Proteomes" id="UP001159257">
    <property type="component" value="Unassembled WGS sequence"/>
</dbReference>
<comment type="caution">
    <text evidence="3">The sequence shown here is derived from an EMBL/GenBank/DDBJ whole genome shotgun (WGS) entry which is preliminary data.</text>
</comment>
<evidence type="ECO:0000256" key="2">
    <source>
        <dbReference type="SAM" id="SignalP"/>
    </source>
</evidence>
<name>A0ABY1RWP9_9GAMM</name>
<feature type="region of interest" description="Disordered" evidence="1">
    <location>
        <begin position="169"/>
        <end position="198"/>
    </location>
</feature>
<evidence type="ECO:0000313" key="4">
    <source>
        <dbReference type="Proteomes" id="UP001159257"/>
    </source>
</evidence>
<proteinExistence type="predicted"/>
<protein>
    <submittedName>
        <fullName evidence="3">Uncharacterized protein</fullName>
    </submittedName>
</protein>
<keyword evidence="4" id="KW-1185">Reference proteome</keyword>
<keyword evidence="2" id="KW-0732">Signal</keyword>
<evidence type="ECO:0000256" key="1">
    <source>
        <dbReference type="SAM" id="MobiDB-lite"/>
    </source>
</evidence>
<organism evidence="3 4">
    <name type="scientific">Marinobacterium sediminicola</name>
    <dbReference type="NCBI Taxonomy" id="518898"/>
    <lineage>
        <taxon>Bacteria</taxon>
        <taxon>Pseudomonadati</taxon>
        <taxon>Pseudomonadota</taxon>
        <taxon>Gammaproteobacteria</taxon>
        <taxon>Oceanospirillales</taxon>
        <taxon>Oceanospirillaceae</taxon>
        <taxon>Marinobacterium</taxon>
    </lineage>
</organism>
<dbReference type="PROSITE" id="PS51257">
    <property type="entry name" value="PROKAR_LIPOPROTEIN"/>
    <property type="match status" value="1"/>
</dbReference>
<evidence type="ECO:0000313" key="3">
    <source>
        <dbReference type="EMBL" id="SMR69978.1"/>
    </source>
</evidence>
<dbReference type="RefSeq" id="WP_239041818.1">
    <property type="nucleotide sequence ID" value="NZ_BAAAEY010000002.1"/>
</dbReference>
<accession>A0ABY1RWP9</accession>